<keyword evidence="4" id="KW-0418">Kinase</keyword>
<comment type="cofactor">
    <cofactor evidence="1">
        <name>Mg(2+)</name>
        <dbReference type="ChEBI" id="CHEBI:18420"/>
    </cofactor>
</comment>
<evidence type="ECO:0000313" key="4">
    <source>
        <dbReference type="EMBL" id="MDX8150027.1"/>
    </source>
</evidence>
<dbReference type="PANTHER" id="PTHR12358:SF106">
    <property type="entry name" value="LIPID KINASE YEGS"/>
    <property type="match status" value="1"/>
</dbReference>
<dbReference type="SMART" id="SM00046">
    <property type="entry name" value="DAGKc"/>
    <property type="match status" value="1"/>
</dbReference>
<evidence type="ECO:0000256" key="2">
    <source>
        <dbReference type="ARBA" id="ARBA00005983"/>
    </source>
</evidence>
<dbReference type="InterPro" id="IPR016064">
    <property type="entry name" value="NAD/diacylglycerol_kinase_sf"/>
</dbReference>
<reference evidence="4 5" key="1">
    <citation type="submission" date="2023-11" db="EMBL/GenBank/DDBJ databases">
        <authorList>
            <person name="Xu M."/>
            <person name="Jiang T."/>
        </authorList>
    </citation>
    <scope>NUCLEOTIDE SEQUENCE [LARGE SCALE GENOMIC DNA]</scope>
    <source>
        <strain evidence="4 5">SD</strain>
    </source>
</reference>
<protein>
    <submittedName>
        <fullName evidence="4">Diacylglycerol kinase family protein</fullName>
    </submittedName>
</protein>
<accession>A0ABU4VE00</accession>
<dbReference type="Gene3D" id="3.40.50.10330">
    <property type="entry name" value="Probable inorganic polyphosphate/atp-NAD kinase, domain 1"/>
    <property type="match status" value="1"/>
</dbReference>
<evidence type="ECO:0000313" key="5">
    <source>
        <dbReference type="Proteomes" id="UP001277761"/>
    </source>
</evidence>
<dbReference type="Proteomes" id="UP001277761">
    <property type="component" value="Unassembled WGS sequence"/>
</dbReference>
<evidence type="ECO:0000256" key="1">
    <source>
        <dbReference type="ARBA" id="ARBA00001946"/>
    </source>
</evidence>
<comment type="caution">
    <text evidence="4">The sequence shown here is derived from an EMBL/GenBank/DDBJ whole genome shotgun (WGS) entry which is preliminary data.</text>
</comment>
<dbReference type="GO" id="GO:0016301">
    <property type="term" value="F:kinase activity"/>
    <property type="evidence" value="ECO:0007669"/>
    <property type="project" value="UniProtKB-KW"/>
</dbReference>
<dbReference type="InterPro" id="IPR050187">
    <property type="entry name" value="Lipid_Phosphate_FormReg"/>
</dbReference>
<keyword evidence="4" id="KW-0808">Transferase</keyword>
<dbReference type="InterPro" id="IPR017438">
    <property type="entry name" value="ATP-NAD_kinase_N"/>
</dbReference>
<comment type="similarity">
    <text evidence="2">Belongs to the diacylglycerol/lipid kinase family.</text>
</comment>
<dbReference type="PANTHER" id="PTHR12358">
    <property type="entry name" value="SPHINGOSINE KINASE"/>
    <property type="match status" value="1"/>
</dbReference>
<dbReference type="Gene3D" id="2.60.200.40">
    <property type="match status" value="1"/>
</dbReference>
<organism evidence="4 5">
    <name type="scientific">Patulibacter brassicae</name>
    <dbReference type="NCBI Taxonomy" id="1705717"/>
    <lineage>
        <taxon>Bacteria</taxon>
        <taxon>Bacillati</taxon>
        <taxon>Actinomycetota</taxon>
        <taxon>Thermoleophilia</taxon>
        <taxon>Solirubrobacterales</taxon>
        <taxon>Patulibacteraceae</taxon>
        <taxon>Patulibacter</taxon>
    </lineage>
</organism>
<keyword evidence="5" id="KW-1185">Reference proteome</keyword>
<gene>
    <name evidence="4" type="ORF">SK069_00345</name>
</gene>
<dbReference type="InterPro" id="IPR001206">
    <property type="entry name" value="Diacylglycerol_kinase_cat_dom"/>
</dbReference>
<feature type="domain" description="DAGKc" evidence="3">
    <location>
        <begin position="19"/>
        <end position="150"/>
    </location>
</feature>
<evidence type="ECO:0000259" key="3">
    <source>
        <dbReference type="PROSITE" id="PS50146"/>
    </source>
</evidence>
<name>A0ABU4VE00_9ACTN</name>
<dbReference type="Pfam" id="PF00781">
    <property type="entry name" value="DAGK_cat"/>
    <property type="match status" value="1"/>
</dbReference>
<dbReference type="PROSITE" id="PS50146">
    <property type="entry name" value="DAGK"/>
    <property type="match status" value="1"/>
</dbReference>
<dbReference type="EMBL" id="JAXAVX010000001">
    <property type="protein sequence ID" value="MDX8150027.1"/>
    <property type="molecule type" value="Genomic_DNA"/>
</dbReference>
<sequence length="326" mass="35126">MSGSVASSPSLPVEGLPTTERRRLQVIVNPNATTTNPRLRALVVHALDHRYEVQVTDTEAPGHATELARQAVHEGVDAVVSLGGDGTVNEIANGLAGSDVALLPLPGGATNVYHRLIGMPPDLIDATEHALTLADRWVPRPVDLGRIGERWFTFAAGVGLDADVVRRVDARPALKARLGPWFFASVAVGVFLRRYTVNPPQLQLELPDGQRLDGVTLVLQNAREFTYFSRSPVRLIQDVTLESGRVSGAVLRHTRPTVMPGVMLRALVPSLEVSAGRAIDAARDLERATLRTRDGRPLPFQVDGDYAGDLVEAEIAVGHDALRVIA</sequence>
<dbReference type="SUPFAM" id="SSF111331">
    <property type="entry name" value="NAD kinase/diacylglycerol kinase-like"/>
    <property type="match status" value="1"/>
</dbReference>
<proteinExistence type="inferred from homology"/>